<dbReference type="EMBL" id="JAZGZP010000030">
    <property type="protein sequence ID" value="MFK7002122.1"/>
    <property type="molecule type" value="Genomic_DNA"/>
</dbReference>
<dbReference type="RefSeq" id="WP_405344169.1">
    <property type="nucleotide sequence ID" value="NZ_JAZGZP010000030.1"/>
</dbReference>
<dbReference type="Pfam" id="PF05954">
    <property type="entry name" value="Phage_GPD"/>
    <property type="match status" value="1"/>
</dbReference>
<dbReference type="Gene3D" id="3.55.50.10">
    <property type="entry name" value="Baseplate protein-like domains"/>
    <property type="match status" value="1"/>
</dbReference>
<reference evidence="2 3" key="1">
    <citation type="submission" date="2024-02" db="EMBL/GenBank/DDBJ databases">
        <title>Comparative Genomic Analysis of Flavobacterium Species Causing Columnaris Disease of Freshwater Fish in Thailand: Insights into Virulence and Resistance Mechanisms.</title>
        <authorList>
            <person name="Nguyen D."/>
            <person name="Chokmangmeepisarn P."/>
            <person name="Khianchaikhan K."/>
            <person name="Morishita M."/>
            <person name="Bunnoy A."/>
            <person name="Rodkhum C."/>
        </authorList>
    </citation>
    <scope>NUCLEOTIDE SEQUENCE [LARGE SCALE GENOMIC DNA]</scope>
    <source>
        <strain evidence="2 3">CNRT2201</strain>
    </source>
</reference>
<feature type="non-terminal residue" evidence="2">
    <location>
        <position position="324"/>
    </location>
</feature>
<feature type="region of interest" description="Disordered" evidence="1">
    <location>
        <begin position="289"/>
        <end position="308"/>
    </location>
</feature>
<organism evidence="2 3">
    <name type="scientific">Flavobacterium oreochromis</name>
    <dbReference type="NCBI Taxonomy" id="2906078"/>
    <lineage>
        <taxon>Bacteria</taxon>
        <taxon>Pseudomonadati</taxon>
        <taxon>Bacteroidota</taxon>
        <taxon>Flavobacteriia</taxon>
        <taxon>Flavobacteriales</taxon>
        <taxon>Flavobacteriaceae</taxon>
        <taxon>Flavobacterium</taxon>
    </lineage>
</organism>
<evidence type="ECO:0000256" key="1">
    <source>
        <dbReference type="SAM" id="MobiDB-lite"/>
    </source>
</evidence>
<gene>
    <name evidence="2" type="ORF">V3I07_14650</name>
</gene>
<sequence length="324" mass="37405">MENYNSDYGRLNHPDDLAKYAKLRTFKDYLTDKSDFLVYCTLSIEGKDFLEKSHFNLAFHQKTNDHDSFTLDTRADSLDNEEAYIMENSKSYLGKTLQIHLHRFGEIKQTFTGIITHLNLLKKDGYGRLYITGHAPTIMLEQGLESQSFENKTLGEIAQQIATDYPKTLNLITQNNNTQHVLPYTVQYNQTDYQFLKQLAIRYGEYLYYNGQSLVLGNKVGPKIIQLEEGADLVHASFEISVKPQQFTYTSYDVESGSTLQRDSASAQLQNKFNPYQVTAINASKDVFHKKPNKHYNPTGINNKTDRELQEAVRKQKEHRENLM</sequence>
<comment type="caution">
    <text evidence="2">The sequence shown here is derived from an EMBL/GenBank/DDBJ whole genome shotgun (WGS) entry which is preliminary data.</text>
</comment>
<keyword evidence="3" id="KW-1185">Reference proteome</keyword>
<dbReference type="SUPFAM" id="SSF69279">
    <property type="entry name" value="Phage tail proteins"/>
    <property type="match status" value="1"/>
</dbReference>
<proteinExistence type="predicted"/>
<dbReference type="Proteomes" id="UP001621706">
    <property type="component" value="Unassembled WGS sequence"/>
</dbReference>
<evidence type="ECO:0000313" key="3">
    <source>
        <dbReference type="Proteomes" id="UP001621706"/>
    </source>
</evidence>
<protein>
    <submittedName>
        <fullName evidence="2">Phage late control D family protein</fullName>
    </submittedName>
</protein>
<evidence type="ECO:0000313" key="2">
    <source>
        <dbReference type="EMBL" id="MFK7002122.1"/>
    </source>
</evidence>
<name>A0ABW8PC27_9FLAO</name>
<accession>A0ABW8PC27</accession>